<protein>
    <recommendedName>
        <fullName evidence="4">Secreted protein</fullName>
    </recommendedName>
</protein>
<comment type="caution">
    <text evidence="2">The sequence shown here is derived from an EMBL/GenBank/DDBJ whole genome shotgun (WGS) entry which is preliminary data.</text>
</comment>
<evidence type="ECO:0000256" key="1">
    <source>
        <dbReference type="SAM" id="SignalP"/>
    </source>
</evidence>
<proteinExistence type="predicted"/>
<feature type="signal peptide" evidence="1">
    <location>
        <begin position="1"/>
        <end position="20"/>
    </location>
</feature>
<dbReference type="EMBL" id="WIGO01000056">
    <property type="protein sequence ID" value="KAF6833661.1"/>
    <property type="molecule type" value="Genomic_DNA"/>
</dbReference>
<keyword evidence="3" id="KW-1185">Reference proteome</keyword>
<reference evidence="2" key="1">
    <citation type="journal article" date="2020" name="Phytopathology">
        <title>Genome Sequence Resources of Colletotrichum truncatum, C. plurivorum, C. musicola, and C. sojae: Four Species Pathogenic to Soybean (Glycine max).</title>
        <authorList>
            <person name="Rogerio F."/>
            <person name="Boufleur T.R."/>
            <person name="Ciampi-Guillardi M."/>
            <person name="Sukno S.A."/>
            <person name="Thon M.R."/>
            <person name="Massola Junior N.S."/>
            <person name="Baroncelli R."/>
        </authorList>
    </citation>
    <scope>NUCLEOTIDE SEQUENCE</scope>
    <source>
        <strain evidence="2">LFN00145</strain>
    </source>
</reference>
<evidence type="ECO:0000313" key="2">
    <source>
        <dbReference type="EMBL" id="KAF6833661.1"/>
    </source>
</evidence>
<evidence type="ECO:0000313" key="3">
    <source>
        <dbReference type="Proteomes" id="UP000654918"/>
    </source>
</evidence>
<sequence>MQAKLSIVLAALQIIPAVSAGFHLFDRHIQWNFNECVDCPKKQQCCFKNFSARDDVVLVPSNQFNCNTIRNKNYMEGISHTSHIGHGTVIKGQCGSKSITLYPVNNGKELEVWESGGSKMYGKCYRQDAGKTMTCDDDGGVSCRGFEGEPIGGTCKIKATDVWVCPVSLC</sequence>
<gene>
    <name evidence="2" type="ORF">CPLU01_05382</name>
</gene>
<dbReference type="Proteomes" id="UP000654918">
    <property type="component" value="Unassembled WGS sequence"/>
</dbReference>
<feature type="chain" id="PRO_5034349703" description="Secreted protein" evidence="1">
    <location>
        <begin position="21"/>
        <end position="170"/>
    </location>
</feature>
<organism evidence="2 3">
    <name type="scientific">Colletotrichum plurivorum</name>
    <dbReference type="NCBI Taxonomy" id="2175906"/>
    <lineage>
        <taxon>Eukaryota</taxon>
        <taxon>Fungi</taxon>
        <taxon>Dikarya</taxon>
        <taxon>Ascomycota</taxon>
        <taxon>Pezizomycotina</taxon>
        <taxon>Sordariomycetes</taxon>
        <taxon>Hypocreomycetidae</taxon>
        <taxon>Glomerellales</taxon>
        <taxon>Glomerellaceae</taxon>
        <taxon>Colletotrichum</taxon>
        <taxon>Colletotrichum orchidearum species complex</taxon>
    </lineage>
</organism>
<accession>A0A8H6KM78</accession>
<keyword evidence="1" id="KW-0732">Signal</keyword>
<dbReference type="AlphaFoldDB" id="A0A8H6KM78"/>
<evidence type="ECO:0008006" key="4">
    <source>
        <dbReference type="Google" id="ProtNLM"/>
    </source>
</evidence>
<name>A0A8H6KM78_9PEZI</name>